<feature type="region of interest" description="Disordered" evidence="1">
    <location>
        <begin position="1"/>
        <end position="60"/>
    </location>
</feature>
<name>A0A6A6QGK3_9PEZI</name>
<proteinExistence type="predicted"/>
<evidence type="ECO:0000256" key="1">
    <source>
        <dbReference type="SAM" id="MobiDB-lite"/>
    </source>
</evidence>
<organism evidence="2 3">
    <name type="scientific">Lophium mytilinum</name>
    <dbReference type="NCBI Taxonomy" id="390894"/>
    <lineage>
        <taxon>Eukaryota</taxon>
        <taxon>Fungi</taxon>
        <taxon>Dikarya</taxon>
        <taxon>Ascomycota</taxon>
        <taxon>Pezizomycotina</taxon>
        <taxon>Dothideomycetes</taxon>
        <taxon>Pleosporomycetidae</taxon>
        <taxon>Mytilinidiales</taxon>
        <taxon>Mytilinidiaceae</taxon>
        <taxon>Lophium</taxon>
    </lineage>
</organism>
<sequence length="337" mass="39159">MVASRSSSKRAVGNPSEQKSKRKGRDLDKTYRSRVSKNTNASDNANTSAPRRNPARAVRQPKATFSVFEKFKILPPELREMVYYHALDLDNKKYIRPLAEASTTTPGDFGILQADHQMHDEASAVFERHATVDIDMGIDDDRSDWLQDILPKVHNPQYEPVNPTAGYERIEAQREPNEKKLANYRRAHFHVGRGDHHLGLFRMHKSPYMDEVYDYIEFWVANAEEDRTRLATLDLGRLLHRAAEYDMNTRDSCTRRGNKRLERQRKAAIERVWEMLDLMASDGNCDWTVTCYPWSPDEIYRLMGDTVFDDLQSKCEDLGFTFRPNTAEERLAYDDEF</sequence>
<reference evidence="2" key="1">
    <citation type="journal article" date="2020" name="Stud. Mycol.">
        <title>101 Dothideomycetes genomes: a test case for predicting lifestyles and emergence of pathogens.</title>
        <authorList>
            <person name="Haridas S."/>
            <person name="Albert R."/>
            <person name="Binder M."/>
            <person name="Bloem J."/>
            <person name="Labutti K."/>
            <person name="Salamov A."/>
            <person name="Andreopoulos B."/>
            <person name="Baker S."/>
            <person name="Barry K."/>
            <person name="Bills G."/>
            <person name="Bluhm B."/>
            <person name="Cannon C."/>
            <person name="Castanera R."/>
            <person name="Culley D."/>
            <person name="Daum C."/>
            <person name="Ezra D."/>
            <person name="Gonzalez J."/>
            <person name="Henrissat B."/>
            <person name="Kuo A."/>
            <person name="Liang C."/>
            <person name="Lipzen A."/>
            <person name="Lutzoni F."/>
            <person name="Magnuson J."/>
            <person name="Mondo S."/>
            <person name="Nolan M."/>
            <person name="Ohm R."/>
            <person name="Pangilinan J."/>
            <person name="Park H.-J."/>
            <person name="Ramirez L."/>
            <person name="Alfaro M."/>
            <person name="Sun H."/>
            <person name="Tritt A."/>
            <person name="Yoshinaga Y."/>
            <person name="Zwiers L.-H."/>
            <person name="Turgeon B."/>
            <person name="Goodwin S."/>
            <person name="Spatafora J."/>
            <person name="Crous P."/>
            <person name="Grigoriev I."/>
        </authorList>
    </citation>
    <scope>NUCLEOTIDE SEQUENCE</scope>
    <source>
        <strain evidence="2">CBS 269.34</strain>
    </source>
</reference>
<dbReference type="Proteomes" id="UP000799750">
    <property type="component" value="Unassembled WGS sequence"/>
</dbReference>
<keyword evidence="3" id="KW-1185">Reference proteome</keyword>
<accession>A0A6A6QGK3</accession>
<dbReference type="EMBL" id="MU004196">
    <property type="protein sequence ID" value="KAF2491174.1"/>
    <property type="molecule type" value="Genomic_DNA"/>
</dbReference>
<gene>
    <name evidence="2" type="ORF">BU16DRAFT_543418</name>
</gene>
<feature type="compositionally biased region" description="Low complexity" evidence="1">
    <location>
        <begin position="38"/>
        <end position="49"/>
    </location>
</feature>
<dbReference type="AlphaFoldDB" id="A0A6A6QGK3"/>
<protein>
    <submittedName>
        <fullName evidence="2">Uncharacterized protein</fullName>
    </submittedName>
</protein>
<dbReference type="OrthoDB" id="10350746at2759"/>
<evidence type="ECO:0000313" key="3">
    <source>
        <dbReference type="Proteomes" id="UP000799750"/>
    </source>
</evidence>
<evidence type="ECO:0000313" key="2">
    <source>
        <dbReference type="EMBL" id="KAF2491174.1"/>
    </source>
</evidence>